<dbReference type="NCBIfam" id="NF010738">
    <property type="entry name" value="PRK14140.1"/>
    <property type="match status" value="1"/>
</dbReference>
<reference evidence="14" key="1">
    <citation type="journal article" date="2022" name="Front. Microbiol.">
        <title>New perspectives on an old grouping: The genomic and phenotypic variability of Oxalobacter formigenes and the implications for calcium oxalate stone prevention.</title>
        <authorList>
            <person name="Chmiel J.A."/>
            <person name="Carr C."/>
            <person name="Stuivenberg G.A."/>
            <person name="Venema R."/>
            <person name="Chanyi R.M."/>
            <person name="Al K.F."/>
            <person name="Giguere D."/>
            <person name="Say H."/>
            <person name="Akouris P.P."/>
            <person name="Dominguez Romero S.A."/>
            <person name="Kwong A."/>
            <person name="Tai V."/>
            <person name="Koval S.F."/>
            <person name="Razvi H."/>
            <person name="Bjazevic J."/>
            <person name="Burton J.P."/>
        </authorList>
    </citation>
    <scope>NUCLEOTIDE SEQUENCE</scope>
    <source>
        <strain evidence="14">WoOx3</strain>
    </source>
</reference>
<evidence type="ECO:0000256" key="9">
    <source>
        <dbReference type="ARBA" id="ARBA00076414"/>
    </source>
</evidence>
<dbReference type="GO" id="GO:0051087">
    <property type="term" value="F:protein-folding chaperone binding"/>
    <property type="evidence" value="ECO:0007669"/>
    <property type="project" value="InterPro"/>
</dbReference>
<dbReference type="EMBL" id="CP098242">
    <property type="protein sequence ID" value="WAW11329.1"/>
    <property type="molecule type" value="Genomic_DNA"/>
</dbReference>
<dbReference type="Pfam" id="PF01025">
    <property type="entry name" value="GrpE"/>
    <property type="match status" value="1"/>
</dbReference>
<dbReference type="HAMAP" id="MF_01151">
    <property type="entry name" value="GrpE"/>
    <property type="match status" value="1"/>
</dbReference>
<accession>A0A9E9LYN6</accession>
<name>A0A9E9LYN6_9BURK</name>
<dbReference type="GO" id="GO:0005829">
    <property type="term" value="C:cytosol"/>
    <property type="evidence" value="ECO:0007669"/>
    <property type="project" value="TreeGrafter"/>
</dbReference>
<organism evidence="14 15">
    <name type="scientific">Oxalobacter vibrioformis</name>
    <dbReference type="NCBI Taxonomy" id="933080"/>
    <lineage>
        <taxon>Bacteria</taxon>
        <taxon>Pseudomonadati</taxon>
        <taxon>Pseudomonadota</taxon>
        <taxon>Betaproteobacteria</taxon>
        <taxon>Burkholderiales</taxon>
        <taxon>Oxalobacteraceae</taxon>
        <taxon>Oxalobacter</taxon>
    </lineage>
</organism>
<evidence type="ECO:0000256" key="12">
    <source>
        <dbReference type="RuleBase" id="RU004478"/>
    </source>
</evidence>
<evidence type="ECO:0000256" key="7">
    <source>
        <dbReference type="ARBA" id="ARBA00053401"/>
    </source>
</evidence>
<dbReference type="PROSITE" id="PS01071">
    <property type="entry name" value="GRPE"/>
    <property type="match status" value="1"/>
</dbReference>
<keyword evidence="13" id="KW-0175">Coiled coil</keyword>
<sequence length="164" mass="18135">MIVPSEEMATETLSLEMQLEKAEQKAAEMHDAFLRAKAETENIRRRAQEEITKAHKFAVEGFAEAMLAVKDSLEMSLKVEAPSVESIKEGVEATLRQLAHVFEQNKLVAVIPAKGEKLDPMKHQAISTVPSDQAPNTIVEVLQKGYMLSDRLLRPAIVIVSAAK</sequence>
<dbReference type="Proteomes" id="UP001156215">
    <property type="component" value="Chromosome"/>
</dbReference>
<dbReference type="PANTHER" id="PTHR21237:SF23">
    <property type="entry name" value="GRPE PROTEIN HOMOLOG, MITOCHONDRIAL"/>
    <property type="match status" value="1"/>
</dbReference>
<keyword evidence="4 10" id="KW-0963">Cytoplasm</keyword>
<evidence type="ECO:0000256" key="8">
    <source>
        <dbReference type="ARBA" id="ARBA00072274"/>
    </source>
</evidence>
<keyword evidence="6 10" id="KW-0143">Chaperone</keyword>
<feature type="coiled-coil region" evidence="13">
    <location>
        <begin position="5"/>
        <end position="39"/>
    </location>
</feature>
<evidence type="ECO:0000256" key="1">
    <source>
        <dbReference type="ARBA" id="ARBA00004496"/>
    </source>
</evidence>
<dbReference type="AlphaFoldDB" id="A0A9E9LYN6"/>
<comment type="subcellular location">
    <subcellularLocation>
        <location evidence="1 10">Cytoplasm</location>
    </subcellularLocation>
</comment>
<keyword evidence="5 10" id="KW-0346">Stress response</keyword>
<dbReference type="GO" id="GO:0000774">
    <property type="term" value="F:adenyl-nucleotide exchange factor activity"/>
    <property type="evidence" value="ECO:0007669"/>
    <property type="project" value="InterPro"/>
</dbReference>
<dbReference type="PRINTS" id="PR00773">
    <property type="entry name" value="GRPEPROTEIN"/>
</dbReference>
<evidence type="ECO:0000256" key="3">
    <source>
        <dbReference type="ARBA" id="ARBA00011738"/>
    </source>
</evidence>
<comment type="function">
    <text evidence="7 10 11">Participates actively in the response to hyperosmotic and heat shock by preventing the aggregation of stress-denatured proteins, in association with DnaK and GrpE. It is the nucleotide exchange factor for DnaK and may function as a thermosensor. Unfolded proteins bind initially to DnaJ; upon interaction with the DnaJ-bound protein, DnaK hydrolyzes its bound ATP, resulting in the formation of a stable complex. GrpE releases ADP from DnaK; ATP binding to DnaK triggers the release of the substrate protein, thus completing the reaction cycle. Several rounds of ATP-dependent interactions between DnaJ, DnaK and GrpE are required for fully efficient folding.</text>
</comment>
<dbReference type="GO" id="GO:0006457">
    <property type="term" value="P:protein folding"/>
    <property type="evidence" value="ECO:0007669"/>
    <property type="project" value="InterPro"/>
</dbReference>
<comment type="subunit">
    <text evidence="3 10">Homodimer.</text>
</comment>
<dbReference type="Gene3D" id="3.90.20.20">
    <property type="match status" value="1"/>
</dbReference>
<dbReference type="GO" id="GO:0051082">
    <property type="term" value="F:unfolded protein binding"/>
    <property type="evidence" value="ECO:0007669"/>
    <property type="project" value="TreeGrafter"/>
</dbReference>
<evidence type="ECO:0000256" key="10">
    <source>
        <dbReference type="HAMAP-Rule" id="MF_01151"/>
    </source>
</evidence>
<dbReference type="GO" id="GO:0042803">
    <property type="term" value="F:protein homodimerization activity"/>
    <property type="evidence" value="ECO:0007669"/>
    <property type="project" value="InterPro"/>
</dbReference>
<gene>
    <name evidence="10 14" type="primary">grpE</name>
    <name evidence="14" type="ORF">NB640_08145</name>
</gene>
<keyword evidence="15" id="KW-1185">Reference proteome</keyword>
<proteinExistence type="inferred from homology"/>
<evidence type="ECO:0000256" key="6">
    <source>
        <dbReference type="ARBA" id="ARBA00023186"/>
    </source>
</evidence>
<evidence type="ECO:0000313" key="14">
    <source>
        <dbReference type="EMBL" id="WAW11329.1"/>
    </source>
</evidence>
<dbReference type="Gene3D" id="2.30.22.10">
    <property type="entry name" value="Head domain of nucleotide exchange factor GrpE"/>
    <property type="match status" value="1"/>
</dbReference>
<evidence type="ECO:0000313" key="15">
    <source>
        <dbReference type="Proteomes" id="UP001156215"/>
    </source>
</evidence>
<dbReference type="PANTHER" id="PTHR21237">
    <property type="entry name" value="GRPE PROTEIN"/>
    <property type="match status" value="1"/>
</dbReference>
<evidence type="ECO:0000256" key="2">
    <source>
        <dbReference type="ARBA" id="ARBA00009054"/>
    </source>
</evidence>
<dbReference type="FunFam" id="2.30.22.10:FF:000001">
    <property type="entry name" value="Protein GrpE"/>
    <property type="match status" value="1"/>
</dbReference>
<dbReference type="SUPFAM" id="SSF51064">
    <property type="entry name" value="Head domain of nucleotide exchange factor GrpE"/>
    <property type="match status" value="1"/>
</dbReference>
<dbReference type="KEGG" id="ovb:NB640_08145"/>
<dbReference type="InterPro" id="IPR009012">
    <property type="entry name" value="GrpE_head"/>
</dbReference>
<comment type="similarity">
    <text evidence="2 10 12">Belongs to the GrpE family.</text>
</comment>
<evidence type="ECO:0000256" key="4">
    <source>
        <dbReference type="ARBA" id="ARBA00022490"/>
    </source>
</evidence>
<dbReference type="NCBIfam" id="NF010737">
    <property type="entry name" value="PRK14139.1"/>
    <property type="match status" value="1"/>
</dbReference>
<dbReference type="InterPro" id="IPR013805">
    <property type="entry name" value="GrpE_CC"/>
</dbReference>
<dbReference type="InterPro" id="IPR000740">
    <property type="entry name" value="GrpE"/>
</dbReference>
<evidence type="ECO:0000256" key="5">
    <source>
        <dbReference type="ARBA" id="ARBA00023016"/>
    </source>
</evidence>
<protein>
    <recommendedName>
        <fullName evidence="8 10">Protein GrpE</fullName>
    </recommendedName>
    <alternativeName>
        <fullName evidence="9 10">HSP-70 cofactor</fullName>
    </alternativeName>
</protein>
<dbReference type="CDD" id="cd00446">
    <property type="entry name" value="GrpE"/>
    <property type="match status" value="1"/>
</dbReference>
<evidence type="ECO:0000256" key="11">
    <source>
        <dbReference type="RuleBase" id="RU000639"/>
    </source>
</evidence>
<evidence type="ECO:0000256" key="13">
    <source>
        <dbReference type="SAM" id="Coils"/>
    </source>
</evidence>
<dbReference type="SUPFAM" id="SSF58014">
    <property type="entry name" value="Coiled-coil domain of nucleotide exchange factor GrpE"/>
    <property type="match status" value="1"/>
</dbReference>